<evidence type="ECO:0000313" key="3">
    <source>
        <dbReference type="EMBL" id="MEU1951571.1"/>
    </source>
</evidence>
<evidence type="ECO:0000259" key="2">
    <source>
        <dbReference type="Pfam" id="PF08327"/>
    </source>
</evidence>
<dbReference type="InterPro" id="IPR023393">
    <property type="entry name" value="START-like_dom_sf"/>
</dbReference>
<organism evidence="3 4">
    <name type="scientific">Nocardia rhamnosiphila</name>
    <dbReference type="NCBI Taxonomy" id="426716"/>
    <lineage>
        <taxon>Bacteria</taxon>
        <taxon>Bacillati</taxon>
        <taxon>Actinomycetota</taxon>
        <taxon>Actinomycetes</taxon>
        <taxon>Mycobacteriales</taxon>
        <taxon>Nocardiaceae</taxon>
        <taxon>Nocardia</taxon>
    </lineage>
</organism>
<evidence type="ECO:0000313" key="4">
    <source>
        <dbReference type="Proteomes" id="UP001550628"/>
    </source>
</evidence>
<accession>A0ABV2WL11</accession>
<comment type="similarity">
    <text evidence="1">Belongs to the AHA1 family.</text>
</comment>
<reference evidence="3 4" key="1">
    <citation type="submission" date="2024-06" db="EMBL/GenBank/DDBJ databases">
        <title>The Natural Products Discovery Center: Release of the First 8490 Sequenced Strains for Exploring Actinobacteria Biosynthetic Diversity.</title>
        <authorList>
            <person name="Kalkreuter E."/>
            <person name="Kautsar S.A."/>
            <person name="Yang D."/>
            <person name="Bader C.D."/>
            <person name="Teijaro C.N."/>
            <person name="Fluegel L."/>
            <person name="Davis C.M."/>
            <person name="Simpson J.R."/>
            <person name="Lauterbach L."/>
            <person name="Steele A.D."/>
            <person name="Gui C."/>
            <person name="Meng S."/>
            <person name="Li G."/>
            <person name="Viehrig K."/>
            <person name="Ye F."/>
            <person name="Su P."/>
            <person name="Kiefer A.F."/>
            <person name="Nichols A."/>
            <person name="Cepeda A.J."/>
            <person name="Yan W."/>
            <person name="Fan B."/>
            <person name="Jiang Y."/>
            <person name="Adhikari A."/>
            <person name="Zheng C.-J."/>
            <person name="Schuster L."/>
            <person name="Cowan T.M."/>
            <person name="Smanski M.J."/>
            <person name="Chevrette M.G."/>
            <person name="De Carvalho L.P.S."/>
            <person name="Shen B."/>
        </authorList>
    </citation>
    <scope>NUCLEOTIDE SEQUENCE [LARGE SCALE GENOMIC DNA]</scope>
    <source>
        <strain evidence="3 4">NPDC019708</strain>
    </source>
</reference>
<name>A0ABV2WL11_9NOCA</name>
<dbReference type="Pfam" id="PF08327">
    <property type="entry name" value="AHSA1"/>
    <property type="match status" value="1"/>
</dbReference>
<dbReference type="Proteomes" id="UP001550628">
    <property type="component" value="Unassembled WGS sequence"/>
</dbReference>
<evidence type="ECO:0000256" key="1">
    <source>
        <dbReference type="ARBA" id="ARBA00006817"/>
    </source>
</evidence>
<dbReference type="GeneID" id="96242285"/>
<dbReference type="RefSeq" id="WP_030519925.1">
    <property type="nucleotide sequence ID" value="NZ_JBEYBD010000001.1"/>
</dbReference>
<protein>
    <submittedName>
        <fullName evidence="3">SRPBCC domain-containing protein</fullName>
    </submittedName>
</protein>
<dbReference type="EMBL" id="JBEYBF010000003">
    <property type="protein sequence ID" value="MEU1951571.1"/>
    <property type="molecule type" value="Genomic_DNA"/>
</dbReference>
<sequence length="142" mass="15449">MPTGLTADAGWQIGVSRTLPQPPDIVWSHLTGAAGLACWLGPGAYPTFVPGAQYRTDAGVTGEIRSYRPGERIRLTYGPTTVQVTLTPVTGHRTRVRFHQERMSSAAQREQRRAHWQQVMDELAAALDALRPGSAGGDLDTR</sequence>
<dbReference type="SUPFAM" id="SSF55961">
    <property type="entry name" value="Bet v1-like"/>
    <property type="match status" value="1"/>
</dbReference>
<feature type="domain" description="Activator of Hsp90 ATPase homologue 1/2-like C-terminal" evidence="2">
    <location>
        <begin position="22"/>
        <end position="127"/>
    </location>
</feature>
<comment type="caution">
    <text evidence="3">The sequence shown here is derived from an EMBL/GenBank/DDBJ whole genome shotgun (WGS) entry which is preliminary data.</text>
</comment>
<proteinExistence type="inferred from homology"/>
<gene>
    <name evidence="3" type="ORF">ABZ510_06885</name>
</gene>
<dbReference type="Gene3D" id="3.30.530.20">
    <property type="match status" value="1"/>
</dbReference>
<keyword evidence="4" id="KW-1185">Reference proteome</keyword>
<dbReference type="CDD" id="cd07814">
    <property type="entry name" value="SRPBCC_CalC_Aha1-like"/>
    <property type="match status" value="1"/>
</dbReference>
<dbReference type="InterPro" id="IPR013538">
    <property type="entry name" value="ASHA1/2-like_C"/>
</dbReference>